<evidence type="ECO:0000256" key="1">
    <source>
        <dbReference type="SAM" id="MobiDB-lite"/>
    </source>
</evidence>
<accession>A0A8D8VXS1</accession>
<name>A0A8D8VXS1_9HEMI</name>
<proteinExistence type="predicted"/>
<reference evidence="2" key="1">
    <citation type="submission" date="2021-05" db="EMBL/GenBank/DDBJ databases">
        <authorList>
            <person name="Alioto T."/>
            <person name="Alioto T."/>
            <person name="Gomez Garrido J."/>
        </authorList>
    </citation>
    <scope>NUCLEOTIDE SEQUENCE</scope>
</reference>
<dbReference type="EMBL" id="HBUF01108234">
    <property type="protein sequence ID" value="CAG6639647.1"/>
    <property type="molecule type" value="Transcribed_RNA"/>
</dbReference>
<evidence type="ECO:0000313" key="2">
    <source>
        <dbReference type="EMBL" id="CAG6639647.1"/>
    </source>
</evidence>
<dbReference type="AlphaFoldDB" id="A0A8D8VXS1"/>
<organism evidence="2">
    <name type="scientific">Cacopsylla melanoneura</name>
    <dbReference type="NCBI Taxonomy" id="428564"/>
    <lineage>
        <taxon>Eukaryota</taxon>
        <taxon>Metazoa</taxon>
        <taxon>Ecdysozoa</taxon>
        <taxon>Arthropoda</taxon>
        <taxon>Hexapoda</taxon>
        <taxon>Insecta</taxon>
        <taxon>Pterygota</taxon>
        <taxon>Neoptera</taxon>
        <taxon>Paraneoptera</taxon>
        <taxon>Hemiptera</taxon>
        <taxon>Sternorrhyncha</taxon>
        <taxon>Psylloidea</taxon>
        <taxon>Psyllidae</taxon>
        <taxon>Psyllinae</taxon>
        <taxon>Cacopsylla</taxon>
    </lineage>
</organism>
<feature type="region of interest" description="Disordered" evidence="1">
    <location>
        <begin position="1"/>
        <end position="22"/>
    </location>
</feature>
<sequence>MLESSHNGVHNPRPHPSPSLSHSHNHRLIMMIMCRRILDVPPRLLPYSLPPPTSTPPPPPASCPCRMISSSVLRHTLPPLVNRQHHPGQLEVTAPWTYLQVYPRRTVLVKWATSHLSTPVKAWVWISLPRIIIRHHHTMKCKTSPCPVGNTRAN</sequence>
<dbReference type="EMBL" id="HBUF01108235">
    <property type="protein sequence ID" value="CAG6639650.1"/>
    <property type="molecule type" value="Transcribed_RNA"/>
</dbReference>
<protein>
    <submittedName>
        <fullName evidence="2">Uncharacterized protein</fullName>
    </submittedName>
</protein>